<dbReference type="EMBL" id="VIIS01001844">
    <property type="protein sequence ID" value="KAF0292019.1"/>
    <property type="molecule type" value="Genomic_DNA"/>
</dbReference>
<dbReference type="SUPFAM" id="SSF53098">
    <property type="entry name" value="Ribonuclease H-like"/>
    <property type="match status" value="1"/>
</dbReference>
<comment type="caution">
    <text evidence="2">The sequence shown here is derived from an EMBL/GenBank/DDBJ whole genome shotgun (WGS) entry which is preliminary data.</text>
</comment>
<keyword evidence="1" id="KW-0732">Signal</keyword>
<sequence>MSLWSSRKLVALLGMTVHFVTPEPQAKLESHLLAFKRSPERHKAANILAAYEETIEEYELEGKVSVLVTDSAANMLAAFKFSLASGSEQPSGSGTRASQA</sequence>
<feature type="chain" id="PRO_5025676302" evidence="1">
    <location>
        <begin position="23"/>
        <end position="100"/>
    </location>
</feature>
<accession>A0A6A4VFU2</accession>
<keyword evidence="3" id="KW-1185">Reference proteome</keyword>
<organism evidence="2 3">
    <name type="scientific">Amphibalanus amphitrite</name>
    <name type="common">Striped barnacle</name>
    <name type="synonym">Balanus amphitrite</name>
    <dbReference type="NCBI Taxonomy" id="1232801"/>
    <lineage>
        <taxon>Eukaryota</taxon>
        <taxon>Metazoa</taxon>
        <taxon>Ecdysozoa</taxon>
        <taxon>Arthropoda</taxon>
        <taxon>Crustacea</taxon>
        <taxon>Multicrustacea</taxon>
        <taxon>Cirripedia</taxon>
        <taxon>Thoracica</taxon>
        <taxon>Thoracicalcarea</taxon>
        <taxon>Balanomorpha</taxon>
        <taxon>Balanoidea</taxon>
        <taxon>Balanidae</taxon>
        <taxon>Amphibalaninae</taxon>
        <taxon>Amphibalanus</taxon>
    </lineage>
</organism>
<gene>
    <name evidence="2" type="ORF">FJT64_009911</name>
</gene>
<evidence type="ECO:0000256" key="1">
    <source>
        <dbReference type="SAM" id="SignalP"/>
    </source>
</evidence>
<dbReference type="AlphaFoldDB" id="A0A6A4VFU2"/>
<feature type="signal peptide" evidence="1">
    <location>
        <begin position="1"/>
        <end position="22"/>
    </location>
</feature>
<evidence type="ECO:0000313" key="2">
    <source>
        <dbReference type="EMBL" id="KAF0292019.1"/>
    </source>
</evidence>
<name>A0A6A4VFU2_AMPAM</name>
<proteinExistence type="predicted"/>
<evidence type="ECO:0000313" key="3">
    <source>
        <dbReference type="Proteomes" id="UP000440578"/>
    </source>
</evidence>
<protein>
    <submittedName>
        <fullName evidence="2">Uncharacterized protein</fullName>
    </submittedName>
</protein>
<dbReference type="Proteomes" id="UP000440578">
    <property type="component" value="Unassembled WGS sequence"/>
</dbReference>
<reference evidence="2 3" key="1">
    <citation type="submission" date="2019-07" db="EMBL/GenBank/DDBJ databases">
        <title>Draft genome assembly of a fouling barnacle, Amphibalanus amphitrite (Darwin, 1854): The first reference genome for Thecostraca.</title>
        <authorList>
            <person name="Kim W."/>
        </authorList>
    </citation>
    <scope>NUCLEOTIDE SEQUENCE [LARGE SCALE GENOMIC DNA]</scope>
    <source>
        <strain evidence="2">SNU_AA5</strain>
        <tissue evidence="2">Soma without cirri and trophi</tissue>
    </source>
</reference>
<dbReference type="InterPro" id="IPR012337">
    <property type="entry name" value="RNaseH-like_sf"/>
</dbReference>